<dbReference type="Proteomes" id="UP000197619">
    <property type="component" value="Unassembled WGS sequence"/>
</dbReference>
<reference evidence="2 3" key="1">
    <citation type="submission" date="2017-05" db="EMBL/GenBank/DDBJ databases">
        <title>Genome of assembly of the Bengalese finch, Lonchura striata domestica.</title>
        <authorList>
            <person name="Colquitt B.M."/>
            <person name="Brainard M.S."/>
        </authorList>
    </citation>
    <scope>NUCLEOTIDE SEQUENCE [LARGE SCALE GENOMIC DNA]</scope>
    <source>
        <strain evidence="2">White83orange57</strain>
    </source>
</reference>
<name>A0A218V745_9PASE</name>
<proteinExistence type="predicted"/>
<accession>A0A218V745</accession>
<organism evidence="2 3">
    <name type="scientific">Lonchura striata</name>
    <name type="common">white-rumped munia</name>
    <dbReference type="NCBI Taxonomy" id="40157"/>
    <lineage>
        <taxon>Eukaryota</taxon>
        <taxon>Metazoa</taxon>
        <taxon>Chordata</taxon>
        <taxon>Craniata</taxon>
        <taxon>Vertebrata</taxon>
        <taxon>Euteleostomi</taxon>
        <taxon>Archelosauria</taxon>
        <taxon>Archosauria</taxon>
        <taxon>Dinosauria</taxon>
        <taxon>Saurischia</taxon>
        <taxon>Theropoda</taxon>
        <taxon>Coelurosauria</taxon>
        <taxon>Aves</taxon>
        <taxon>Neognathae</taxon>
        <taxon>Neoaves</taxon>
        <taxon>Telluraves</taxon>
        <taxon>Australaves</taxon>
        <taxon>Passeriformes</taxon>
        <taxon>Passeroidea</taxon>
        <taxon>Estrildidae</taxon>
        <taxon>Estrildinae</taxon>
        <taxon>Lonchura</taxon>
    </lineage>
</organism>
<evidence type="ECO:0000256" key="1">
    <source>
        <dbReference type="SAM" id="MobiDB-lite"/>
    </source>
</evidence>
<keyword evidence="3" id="KW-1185">Reference proteome</keyword>
<comment type="caution">
    <text evidence="2">The sequence shown here is derived from an EMBL/GenBank/DDBJ whole genome shotgun (WGS) entry which is preliminary data.</text>
</comment>
<evidence type="ECO:0000313" key="2">
    <source>
        <dbReference type="EMBL" id="OWK61590.1"/>
    </source>
</evidence>
<dbReference type="EMBL" id="MUZQ01000038">
    <property type="protein sequence ID" value="OWK61590.1"/>
    <property type="molecule type" value="Genomic_DNA"/>
</dbReference>
<sequence>MGPACRAPELAEKGSGRGESPRVALLVRRRCLRGERRKRSVTAV</sequence>
<evidence type="ECO:0000313" key="3">
    <source>
        <dbReference type="Proteomes" id="UP000197619"/>
    </source>
</evidence>
<feature type="region of interest" description="Disordered" evidence="1">
    <location>
        <begin position="1"/>
        <end position="21"/>
    </location>
</feature>
<dbReference type="AlphaFoldDB" id="A0A218V745"/>
<feature type="compositionally biased region" description="Basic and acidic residues" evidence="1">
    <location>
        <begin position="9"/>
        <end position="20"/>
    </location>
</feature>
<protein>
    <submittedName>
        <fullName evidence="2">Uncharacterized protein</fullName>
    </submittedName>
</protein>
<gene>
    <name evidence="2" type="ORF">RLOC_00012384</name>
</gene>